<sequence>SILNSVGIAHSKERVFIFSSIETFNKINPTLKKGVSTNLLYIYNIIVSQIITLDYQLTFAFTHSVVDVVGDSMFIIVLSYNDFLENRQMSIIPLNIA</sequence>
<reference evidence="1" key="1">
    <citation type="submission" date="2021-06" db="EMBL/GenBank/DDBJ databases">
        <authorList>
            <person name="Kallberg Y."/>
            <person name="Tangrot J."/>
            <person name="Rosling A."/>
        </authorList>
    </citation>
    <scope>NUCLEOTIDE SEQUENCE</scope>
    <source>
        <strain evidence="1">MA461A</strain>
    </source>
</reference>
<accession>A0ACA9PEH5</accession>
<organism evidence="1 2">
    <name type="scientific">Racocetra persica</name>
    <dbReference type="NCBI Taxonomy" id="160502"/>
    <lineage>
        <taxon>Eukaryota</taxon>
        <taxon>Fungi</taxon>
        <taxon>Fungi incertae sedis</taxon>
        <taxon>Mucoromycota</taxon>
        <taxon>Glomeromycotina</taxon>
        <taxon>Glomeromycetes</taxon>
        <taxon>Diversisporales</taxon>
        <taxon>Gigasporaceae</taxon>
        <taxon>Racocetra</taxon>
    </lineage>
</organism>
<evidence type="ECO:0000313" key="2">
    <source>
        <dbReference type="Proteomes" id="UP000789920"/>
    </source>
</evidence>
<name>A0ACA9PEH5_9GLOM</name>
<dbReference type="Proteomes" id="UP000789920">
    <property type="component" value="Unassembled WGS sequence"/>
</dbReference>
<dbReference type="EMBL" id="CAJVQC010020038">
    <property type="protein sequence ID" value="CAG8705367.1"/>
    <property type="molecule type" value="Genomic_DNA"/>
</dbReference>
<proteinExistence type="predicted"/>
<feature type="non-terminal residue" evidence="1">
    <location>
        <position position="1"/>
    </location>
</feature>
<evidence type="ECO:0000313" key="1">
    <source>
        <dbReference type="EMBL" id="CAG8705367.1"/>
    </source>
</evidence>
<protein>
    <submittedName>
        <fullName evidence="1">17987_t:CDS:1</fullName>
    </submittedName>
</protein>
<gene>
    <name evidence="1" type="ORF">RPERSI_LOCUS10214</name>
</gene>
<keyword evidence="2" id="KW-1185">Reference proteome</keyword>
<comment type="caution">
    <text evidence="1">The sequence shown here is derived from an EMBL/GenBank/DDBJ whole genome shotgun (WGS) entry which is preliminary data.</text>
</comment>